<dbReference type="Pfam" id="PF14054">
    <property type="entry name" value="DUF4249"/>
    <property type="match status" value="1"/>
</dbReference>
<dbReference type="AlphaFoldDB" id="A0A4U1CGN8"/>
<comment type="caution">
    <text evidence="1">The sequence shown here is derived from an EMBL/GenBank/DDBJ whole genome shotgun (WGS) entry which is preliminary data.</text>
</comment>
<protein>
    <submittedName>
        <fullName evidence="1">DUF4249 domain-containing protein</fullName>
    </submittedName>
</protein>
<organism evidence="1 2">
    <name type="scientific">Pedobacter frigoris</name>
    <dbReference type="NCBI Taxonomy" id="2571272"/>
    <lineage>
        <taxon>Bacteria</taxon>
        <taxon>Pseudomonadati</taxon>
        <taxon>Bacteroidota</taxon>
        <taxon>Sphingobacteriia</taxon>
        <taxon>Sphingobacteriales</taxon>
        <taxon>Sphingobacteriaceae</taxon>
        <taxon>Pedobacter</taxon>
    </lineage>
</organism>
<name>A0A4U1CGN8_9SPHI</name>
<keyword evidence="2" id="KW-1185">Reference proteome</keyword>
<proteinExistence type="predicted"/>
<dbReference type="OrthoDB" id="637707at2"/>
<evidence type="ECO:0000313" key="1">
    <source>
        <dbReference type="EMBL" id="TKC06382.1"/>
    </source>
</evidence>
<gene>
    <name evidence="1" type="ORF">FA047_11730</name>
</gene>
<dbReference type="Proteomes" id="UP000307244">
    <property type="component" value="Unassembled WGS sequence"/>
</dbReference>
<dbReference type="EMBL" id="SWBQ01000003">
    <property type="protein sequence ID" value="TKC06382.1"/>
    <property type="molecule type" value="Genomic_DNA"/>
</dbReference>
<accession>A0A4U1CGN8</accession>
<dbReference type="PROSITE" id="PS51257">
    <property type="entry name" value="PROKAR_LIPOPROTEIN"/>
    <property type="match status" value="1"/>
</dbReference>
<evidence type="ECO:0000313" key="2">
    <source>
        <dbReference type="Proteomes" id="UP000307244"/>
    </source>
</evidence>
<reference evidence="1 2" key="1">
    <citation type="submission" date="2019-04" db="EMBL/GenBank/DDBJ databases">
        <title>Pedobacter sp. RP-3-15 sp. nov., isolated from Arctic soil.</title>
        <authorList>
            <person name="Dahal R.H."/>
            <person name="Kim D.-U."/>
        </authorList>
    </citation>
    <scope>NUCLEOTIDE SEQUENCE [LARGE SCALE GENOMIC DNA]</scope>
    <source>
        <strain evidence="1 2">RP-3-15</strain>
    </source>
</reference>
<dbReference type="InterPro" id="IPR025345">
    <property type="entry name" value="DUF4249"/>
</dbReference>
<sequence length="263" mass="28739">MINKIFNIIVLFVLLMSFSGCEEVIDLKLDDAPSAVVIDGGLSDQNEIQVVKVSTTYKFTENNKFNGAKGAKVVLTSSTGNIYTYAEVSPGIYNSPVFRGRSGVTYTLNVTLNNKTYTASSVMPAKVNLDSLTFKEFSFFGTSNTYIAANYKDPAGIQNQYRYILKAKGVIEEDAVSEDRFDDGNKVANVIFYELNDLVAGDLIDVEFQCIDRNVYKYFFSLNQSEGGGGPPVAPANPPSNFNNGALGVFNAHTSSKKTIVLK</sequence>